<feature type="compositionally biased region" description="Polar residues" evidence="1">
    <location>
        <begin position="103"/>
        <end position="122"/>
    </location>
</feature>
<accession>A0A6B0RL40</accession>
<keyword evidence="3" id="KW-1185">Reference proteome</keyword>
<feature type="region of interest" description="Disordered" evidence="1">
    <location>
        <begin position="98"/>
        <end position="134"/>
    </location>
</feature>
<reference evidence="2" key="1">
    <citation type="submission" date="2019-10" db="EMBL/GenBank/DDBJ databases">
        <title>The sequence and de novo assembly of the wild yak genome.</title>
        <authorList>
            <person name="Liu Y."/>
        </authorList>
    </citation>
    <scope>NUCLEOTIDE SEQUENCE [LARGE SCALE GENOMIC DNA]</scope>
    <source>
        <strain evidence="2">WY2019</strain>
    </source>
</reference>
<dbReference type="AlphaFoldDB" id="A0A6B0RL40"/>
<dbReference type="Proteomes" id="UP000322234">
    <property type="component" value="Unassembled WGS sequence"/>
</dbReference>
<organism evidence="2 3">
    <name type="scientific">Bos mutus</name>
    <name type="common">wild yak</name>
    <dbReference type="NCBI Taxonomy" id="72004"/>
    <lineage>
        <taxon>Eukaryota</taxon>
        <taxon>Metazoa</taxon>
        <taxon>Chordata</taxon>
        <taxon>Craniata</taxon>
        <taxon>Vertebrata</taxon>
        <taxon>Euteleostomi</taxon>
        <taxon>Mammalia</taxon>
        <taxon>Eutheria</taxon>
        <taxon>Laurasiatheria</taxon>
        <taxon>Artiodactyla</taxon>
        <taxon>Ruminantia</taxon>
        <taxon>Pecora</taxon>
        <taxon>Bovidae</taxon>
        <taxon>Bovinae</taxon>
        <taxon>Bos</taxon>
    </lineage>
</organism>
<dbReference type="EMBL" id="VBQZ03000058">
    <property type="protein sequence ID" value="MXQ89731.1"/>
    <property type="molecule type" value="Genomic_DNA"/>
</dbReference>
<protein>
    <submittedName>
        <fullName evidence="2">Uncharacterized protein</fullName>
    </submittedName>
</protein>
<feature type="compositionally biased region" description="Basic and acidic residues" evidence="1">
    <location>
        <begin position="173"/>
        <end position="185"/>
    </location>
</feature>
<comment type="caution">
    <text evidence="2">The sequence shown here is derived from an EMBL/GenBank/DDBJ whole genome shotgun (WGS) entry which is preliminary data.</text>
</comment>
<evidence type="ECO:0000256" key="1">
    <source>
        <dbReference type="SAM" id="MobiDB-lite"/>
    </source>
</evidence>
<gene>
    <name evidence="2" type="ORF">E5288_WYG011521</name>
</gene>
<feature type="region of interest" description="Disordered" evidence="1">
    <location>
        <begin position="158"/>
        <end position="185"/>
    </location>
</feature>
<evidence type="ECO:0000313" key="2">
    <source>
        <dbReference type="EMBL" id="MXQ89731.1"/>
    </source>
</evidence>
<sequence length="207" mass="23642">MTIHYRKDRGVGTLDSTSIRPLSLECNRGRSPVPCADSTAFTYQSLRQISQNRSQEWSEHKKEDMLRTATSPSTFKPDVLVFQDFLLKLLISFEKTPVAGPSLRTSGPGQQLRPDSQGSSGNRTKDAQVHRKSPLKGKWLGDQGLVLKKIRWEPELVRNRPNQLDPNIKPANRHNEQPEDKRREPTGYGTWHVIFVRRVTQALFVEN</sequence>
<evidence type="ECO:0000313" key="3">
    <source>
        <dbReference type="Proteomes" id="UP000322234"/>
    </source>
</evidence>
<proteinExistence type="predicted"/>
<name>A0A6B0RL40_9CETA</name>